<organism evidence="4 5">
    <name type="scientific">Mycobacterium paraterrae</name>
    <dbReference type="NCBI Taxonomy" id="577492"/>
    <lineage>
        <taxon>Bacteria</taxon>
        <taxon>Bacillati</taxon>
        <taxon>Actinomycetota</taxon>
        <taxon>Actinomycetes</taxon>
        <taxon>Mycobacteriales</taxon>
        <taxon>Mycobacteriaceae</taxon>
        <taxon>Mycobacterium</taxon>
    </lineage>
</organism>
<dbReference type="RefSeq" id="WP_240261253.1">
    <property type="nucleotide sequence ID" value="NZ_CP092488.2"/>
</dbReference>
<dbReference type="PANTHER" id="PTHR30055">
    <property type="entry name" value="HTH-TYPE TRANSCRIPTIONAL REGULATOR RUTR"/>
    <property type="match status" value="1"/>
</dbReference>
<dbReference type="InterPro" id="IPR050109">
    <property type="entry name" value="HTH-type_TetR-like_transc_reg"/>
</dbReference>
<keyword evidence="1 2" id="KW-0238">DNA-binding</keyword>
<dbReference type="InterPro" id="IPR001647">
    <property type="entry name" value="HTH_TetR"/>
</dbReference>
<dbReference type="Pfam" id="PF00440">
    <property type="entry name" value="TetR_N"/>
    <property type="match status" value="1"/>
</dbReference>
<dbReference type="InterPro" id="IPR009057">
    <property type="entry name" value="Homeodomain-like_sf"/>
</dbReference>
<dbReference type="InterPro" id="IPR036271">
    <property type="entry name" value="Tet_transcr_reg_TetR-rel_C_sf"/>
</dbReference>
<dbReference type="Proteomes" id="UP001055336">
    <property type="component" value="Chromosome"/>
</dbReference>
<gene>
    <name evidence="4" type="ORF">MKK62_24820</name>
</gene>
<dbReference type="PRINTS" id="PR00455">
    <property type="entry name" value="HTHTETR"/>
</dbReference>
<evidence type="ECO:0000259" key="3">
    <source>
        <dbReference type="PROSITE" id="PS50977"/>
    </source>
</evidence>
<feature type="DNA-binding region" description="H-T-H motif" evidence="2">
    <location>
        <begin position="32"/>
        <end position="51"/>
    </location>
</feature>
<proteinExistence type="predicted"/>
<evidence type="ECO:0000256" key="1">
    <source>
        <dbReference type="ARBA" id="ARBA00023125"/>
    </source>
</evidence>
<keyword evidence="5" id="KW-1185">Reference proteome</keyword>
<name>A0ABY3VLM5_9MYCO</name>
<accession>A0ABY3VLM5</accession>
<dbReference type="EMBL" id="CP092488">
    <property type="protein sequence ID" value="UMB69521.1"/>
    <property type="molecule type" value="Genomic_DNA"/>
</dbReference>
<feature type="domain" description="HTH tetR-type" evidence="3">
    <location>
        <begin position="9"/>
        <end position="69"/>
    </location>
</feature>
<evidence type="ECO:0000313" key="5">
    <source>
        <dbReference type="Proteomes" id="UP001055336"/>
    </source>
</evidence>
<dbReference type="PROSITE" id="PS50977">
    <property type="entry name" value="HTH_TETR_2"/>
    <property type="match status" value="1"/>
</dbReference>
<dbReference type="PANTHER" id="PTHR30055:SF226">
    <property type="entry name" value="HTH-TYPE TRANSCRIPTIONAL REGULATOR PKSA"/>
    <property type="match status" value="1"/>
</dbReference>
<evidence type="ECO:0000256" key="2">
    <source>
        <dbReference type="PROSITE-ProRule" id="PRU00335"/>
    </source>
</evidence>
<dbReference type="SUPFAM" id="SSF48498">
    <property type="entry name" value="Tetracyclin repressor-like, C-terminal domain"/>
    <property type="match status" value="1"/>
</dbReference>
<reference evidence="4" key="1">
    <citation type="submission" date="2022-08" db="EMBL/GenBank/DDBJ databases">
        <title>Whole genome sequencing of non-tuberculosis mycobacteria type-strains.</title>
        <authorList>
            <person name="Igarashi Y."/>
            <person name="Osugi A."/>
            <person name="Mitarai S."/>
        </authorList>
    </citation>
    <scope>NUCLEOTIDE SEQUENCE</scope>
    <source>
        <strain evidence="4">DSM 45127</strain>
    </source>
</reference>
<evidence type="ECO:0000313" key="4">
    <source>
        <dbReference type="EMBL" id="UMB69521.1"/>
    </source>
</evidence>
<dbReference type="SUPFAM" id="SSF46689">
    <property type="entry name" value="Homeodomain-like"/>
    <property type="match status" value="1"/>
</dbReference>
<protein>
    <submittedName>
        <fullName evidence="4">TetR/AcrR family transcriptional regulator</fullName>
    </submittedName>
</protein>
<dbReference type="Gene3D" id="1.10.357.10">
    <property type="entry name" value="Tetracycline Repressor, domain 2"/>
    <property type="match status" value="1"/>
</dbReference>
<sequence length="224" mass="24637">MTQRRAQAERARRRLLDAALAEFSARHFDDVTTSDIAEAAGLAQGLVFHYFGNKRGIYVEVLREAALRVGAATTSETDTEPAGHRFRQMIRAHLTYLSDHRDFALRLILGGGGGDPQAREIFDQARWHTIEWTCAVLGLDSARPAIRLMLRSCQGSLDEATAFWLTNDHPFALEEMVEMVVDLLIASLRCAVRLDPGLDVSTAISALTDPAASDATEGLRGSRT</sequence>